<keyword evidence="1" id="KW-0812">Transmembrane</keyword>
<dbReference type="InterPro" id="IPR052895">
    <property type="entry name" value="HetReg/Transcr_Mod"/>
</dbReference>
<evidence type="ECO:0000313" key="3">
    <source>
        <dbReference type="EMBL" id="KAG9984964.1"/>
    </source>
</evidence>
<feature type="transmembrane region" description="Helical" evidence="1">
    <location>
        <begin position="370"/>
        <end position="400"/>
    </location>
</feature>
<evidence type="ECO:0000259" key="2">
    <source>
        <dbReference type="Pfam" id="PF06985"/>
    </source>
</evidence>
<keyword evidence="1" id="KW-1133">Transmembrane helix</keyword>
<feature type="non-terminal residue" evidence="3">
    <location>
        <position position="447"/>
    </location>
</feature>
<name>A0A9P8FWZ7_AURME</name>
<dbReference type="PANTHER" id="PTHR24148">
    <property type="entry name" value="ANKYRIN REPEAT DOMAIN-CONTAINING PROTEIN 39 HOMOLOG-RELATED"/>
    <property type="match status" value="1"/>
</dbReference>
<organism evidence="3 4">
    <name type="scientific">Aureobasidium melanogenum</name>
    <name type="common">Aureobasidium pullulans var. melanogenum</name>
    <dbReference type="NCBI Taxonomy" id="46634"/>
    <lineage>
        <taxon>Eukaryota</taxon>
        <taxon>Fungi</taxon>
        <taxon>Dikarya</taxon>
        <taxon>Ascomycota</taxon>
        <taxon>Pezizomycotina</taxon>
        <taxon>Dothideomycetes</taxon>
        <taxon>Dothideomycetidae</taxon>
        <taxon>Dothideales</taxon>
        <taxon>Saccotheciaceae</taxon>
        <taxon>Aureobasidium</taxon>
    </lineage>
</organism>
<comment type="caution">
    <text evidence="3">The sequence shown here is derived from an EMBL/GenBank/DDBJ whole genome shotgun (WGS) entry which is preliminary data.</text>
</comment>
<dbReference type="PANTHER" id="PTHR24148:SF64">
    <property type="entry name" value="HETEROKARYON INCOMPATIBILITY DOMAIN-CONTAINING PROTEIN"/>
    <property type="match status" value="1"/>
</dbReference>
<evidence type="ECO:0000313" key="4">
    <source>
        <dbReference type="Proteomes" id="UP000729357"/>
    </source>
</evidence>
<proteinExistence type="predicted"/>
<dbReference type="InterPro" id="IPR010730">
    <property type="entry name" value="HET"/>
</dbReference>
<feature type="domain" description="Heterokaryon incompatibility" evidence="2">
    <location>
        <begin position="33"/>
        <end position="182"/>
    </location>
</feature>
<keyword evidence="4" id="KW-1185">Reference proteome</keyword>
<sequence length="447" mass="48782">MAASYRRQRVFKWTGEANLSDWVWSTIGDVDEYVAISHTWGSESNLTTKIIAGVLLQVSTWKHDNLEQWIQKNLSGIWIWMDILCIPQDDGEECISACLQSIPQVFNAAECVHVLLEDHTPLKLPTYEEFDEMHARNNMEYRATDPQTRRLPIMELFKQWADDNRAFLPKLAWLQRLWTRQEAQYSSKICFHGVATATGPSMGRNSSPKTDIQPFGPIGQLSSSLVGDRWDLMCKIFIELAAGRGTPVAGLGGIQRQRIGGLVMAFCELRAARRATKKSQDYVLALFPTFDCCIPGVGPAASQLRAALGSGAIPSMAVRNMVGSVEIMVAAKTVAAGKALIAGNMGVGKLALATKTGGVVKAGTVSKSLLLWYGAMGVGGVATMATGMVLVSGATALWIWRKKSVVGGLEAEERWLAHEGEPLLPGKEDPSVLTDFVRKTTVAASIW</sequence>
<gene>
    <name evidence="3" type="ORF">KCU98_g5046</name>
</gene>
<dbReference type="EMBL" id="JAHFXS010000437">
    <property type="protein sequence ID" value="KAG9984964.1"/>
    <property type="molecule type" value="Genomic_DNA"/>
</dbReference>
<dbReference type="Proteomes" id="UP000729357">
    <property type="component" value="Unassembled WGS sequence"/>
</dbReference>
<evidence type="ECO:0000256" key="1">
    <source>
        <dbReference type="SAM" id="Phobius"/>
    </source>
</evidence>
<keyword evidence="1" id="KW-0472">Membrane</keyword>
<dbReference type="AlphaFoldDB" id="A0A9P8FWZ7"/>
<reference evidence="3" key="1">
    <citation type="journal article" date="2021" name="J Fungi (Basel)">
        <title>Virulence traits and population genomics of the black yeast Aureobasidium melanogenum.</title>
        <authorList>
            <person name="Cernosa A."/>
            <person name="Sun X."/>
            <person name="Gostincar C."/>
            <person name="Fang C."/>
            <person name="Gunde-Cimerman N."/>
            <person name="Song Z."/>
        </authorList>
    </citation>
    <scope>NUCLEOTIDE SEQUENCE</scope>
    <source>
        <strain evidence="3">EXF-9298</strain>
    </source>
</reference>
<protein>
    <recommendedName>
        <fullName evidence="2">Heterokaryon incompatibility domain-containing protein</fullName>
    </recommendedName>
</protein>
<dbReference type="Pfam" id="PF06985">
    <property type="entry name" value="HET"/>
    <property type="match status" value="1"/>
</dbReference>
<reference evidence="3" key="2">
    <citation type="submission" date="2021-08" db="EMBL/GenBank/DDBJ databases">
        <authorList>
            <person name="Gostincar C."/>
            <person name="Sun X."/>
            <person name="Song Z."/>
            <person name="Gunde-Cimerman N."/>
        </authorList>
    </citation>
    <scope>NUCLEOTIDE SEQUENCE</scope>
    <source>
        <strain evidence="3">EXF-9298</strain>
    </source>
</reference>
<accession>A0A9P8FWZ7</accession>